<accession>A0A7X1MEQ6</accession>
<dbReference type="Proteomes" id="UP000584670">
    <property type="component" value="Unassembled WGS sequence"/>
</dbReference>
<dbReference type="RefSeq" id="WP_186288201.1">
    <property type="nucleotide sequence ID" value="NZ_JACMSF010000134.1"/>
</dbReference>
<keyword evidence="2" id="KW-1185">Reference proteome</keyword>
<proteinExistence type="predicted"/>
<evidence type="ECO:0000313" key="1">
    <source>
        <dbReference type="EMBL" id="MBC2908286.1"/>
    </source>
</evidence>
<evidence type="ECO:0000313" key="2">
    <source>
        <dbReference type="Proteomes" id="UP000584670"/>
    </source>
</evidence>
<name>A0A7X1MEQ6_9ACTN</name>
<dbReference type="EMBL" id="JACMSF010000134">
    <property type="protein sequence ID" value="MBC2908286.1"/>
    <property type="molecule type" value="Genomic_DNA"/>
</dbReference>
<gene>
    <name evidence="1" type="ORF">H4N64_43765</name>
</gene>
<comment type="caution">
    <text evidence="1">The sequence shown here is derived from an EMBL/GenBank/DDBJ whole genome shotgun (WGS) entry which is preliminary data.</text>
</comment>
<organism evidence="1 2">
    <name type="scientific">Streptomyces cupreus</name>
    <dbReference type="NCBI Taxonomy" id="2759956"/>
    <lineage>
        <taxon>Bacteria</taxon>
        <taxon>Bacillati</taxon>
        <taxon>Actinomycetota</taxon>
        <taxon>Actinomycetes</taxon>
        <taxon>Kitasatosporales</taxon>
        <taxon>Streptomycetaceae</taxon>
        <taxon>Streptomyces</taxon>
    </lineage>
</organism>
<sequence>MSERNWTIETICEALGSPAAKQRFLGEINRAQVHEIVTVFAKWQQIASDLMAAAERGRELARTEAETGEIPGEWIDVTDRIQAQAAAARARGVA</sequence>
<reference evidence="1 2" key="1">
    <citation type="submission" date="2020-08" db="EMBL/GenBank/DDBJ databases">
        <title>Streptomyces sp. PSKA01 genome sequencing and assembly.</title>
        <authorList>
            <person name="Mandal S."/>
            <person name="Maiti P.K."/>
            <person name="Das P."/>
        </authorList>
    </citation>
    <scope>NUCLEOTIDE SEQUENCE [LARGE SCALE GENOMIC DNA]</scope>
    <source>
        <strain evidence="1 2">PSKA01</strain>
    </source>
</reference>
<protein>
    <submittedName>
        <fullName evidence="1">Uncharacterized protein</fullName>
    </submittedName>
</protein>
<dbReference type="AlphaFoldDB" id="A0A7X1MEQ6"/>